<evidence type="ECO:0000259" key="10">
    <source>
        <dbReference type="PROSITE" id="PS50835"/>
    </source>
</evidence>
<feature type="domain" description="Ig-like" evidence="10">
    <location>
        <begin position="126"/>
        <end position="206"/>
    </location>
</feature>
<dbReference type="SUPFAM" id="SSF48726">
    <property type="entry name" value="Immunoglobulin"/>
    <property type="match status" value="5"/>
</dbReference>
<feature type="compositionally biased region" description="Basic and acidic residues" evidence="7">
    <location>
        <begin position="1070"/>
        <end position="1089"/>
    </location>
</feature>
<evidence type="ECO:0000256" key="9">
    <source>
        <dbReference type="SAM" id="SignalP"/>
    </source>
</evidence>
<keyword evidence="5" id="KW-0325">Glycoprotein</keyword>
<organism evidence="12 13">
    <name type="scientific">Mizuhopecten yessoensis</name>
    <name type="common">Japanese scallop</name>
    <name type="synonym">Patinopecten yessoensis</name>
    <dbReference type="NCBI Taxonomy" id="6573"/>
    <lineage>
        <taxon>Eukaryota</taxon>
        <taxon>Metazoa</taxon>
        <taxon>Spiralia</taxon>
        <taxon>Lophotrochozoa</taxon>
        <taxon>Mollusca</taxon>
        <taxon>Bivalvia</taxon>
        <taxon>Autobranchia</taxon>
        <taxon>Pteriomorphia</taxon>
        <taxon>Pectinida</taxon>
        <taxon>Pectinoidea</taxon>
        <taxon>Pectinidae</taxon>
        <taxon>Mizuhopecten</taxon>
    </lineage>
</organism>
<dbReference type="InterPro" id="IPR007110">
    <property type="entry name" value="Ig-like_dom"/>
</dbReference>
<dbReference type="Pfam" id="PF00041">
    <property type="entry name" value="fn3"/>
    <property type="match status" value="2"/>
</dbReference>
<evidence type="ECO:0000256" key="1">
    <source>
        <dbReference type="ARBA" id="ARBA00004370"/>
    </source>
</evidence>
<dbReference type="Pfam" id="PF07679">
    <property type="entry name" value="I-set"/>
    <property type="match status" value="3"/>
</dbReference>
<feature type="domain" description="Fibronectin type-III" evidence="11">
    <location>
        <begin position="832"/>
        <end position="935"/>
    </location>
</feature>
<evidence type="ECO:0000256" key="8">
    <source>
        <dbReference type="SAM" id="Phobius"/>
    </source>
</evidence>
<dbReference type="InterPro" id="IPR013098">
    <property type="entry name" value="Ig_I-set"/>
</dbReference>
<keyword evidence="8" id="KW-1133">Transmembrane helix</keyword>
<keyword evidence="8" id="KW-0812">Transmembrane</keyword>
<dbReference type="SMART" id="SM00409">
    <property type="entry name" value="IG"/>
    <property type="match status" value="5"/>
</dbReference>
<keyword evidence="2" id="KW-0677">Repeat</keyword>
<dbReference type="InterPro" id="IPR036116">
    <property type="entry name" value="FN3_sf"/>
</dbReference>
<feature type="domain" description="Ig-like" evidence="10">
    <location>
        <begin position="227"/>
        <end position="319"/>
    </location>
</feature>
<dbReference type="PROSITE" id="PS50853">
    <property type="entry name" value="FN3"/>
    <property type="match status" value="4"/>
</dbReference>
<evidence type="ECO:0000256" key="3">
    <source>
        <dbReference type="ARBA" id="ARBA00023136"/>
    </source>
</evidence>
<dbReference type="PANTHER" id="PTHR44170">
    <property type="entry name" value="PROTEIN SIDEKICK"/>
    <property type="match status" value="1"/>
</dbReference>
<evidence type="ECO:0000313" key="12">
    <source>
        <dbReference type="EMBL" id="OWF36510.1"/>
    </source>
</evidence>
<dbReference type="PANTHER" id="PTHR44170:SF6">
    <property type="entry name" value="CONTACTIN"/>
    <property type="match status" value="1"/>
</dbReference>
<dbReference type="InterPro" id="IPR003961">
    <property type="entry name" value="FN3_dom"/>
</dbReference>
<evidence type="ECO:0000256" key="7">
    <source>
        <dbReference type="SAM" id="MobiDB-lite"/>
    </source>
</evidence>
<accession>A0A210PJ48</accession>
<feature type="domain" description="Ig-like" evidence="10">
    <location>
        <begin position="415"/>
        <end position="506"/>
    </location>
</feature>
<dbReference type="SMART" id="SM00408">
    <property type="entry name" value="IGc2"/>
    <property type="match status" value="5"/>
</dbReference>
<dbReference type="SUPFAM" id="SSF49265">
    <property type="entry name" value="Fibronectin type III"/>
    <property type="match status" value="3"/>
</dbReference>
<feature type="region of interest" description="Disordered" evidence="7">
    <location>
        <begin position="591"/>
        <end position="616"/>
    </location>
</feature>
<name>A0A210PJ48_MIZYE</name>
<dbReference type="InterPro" id="IPR036179">
    <property type="entry name" value="Ig-like_dom_sf"/>
</dbReference>
<dbReference type="GO" id="GO:0016020">
    <property type="term" value="C:membrane"/>
    <property type="evidence" value="ECO:0007669"/>
    <property type="project" value="UniProtKB-SubCell"/>
</dbReference>
<dbReference type="InterPro" id="IPR013783">
    <property type="entry name" value="Ig-like_fold"/>
</dbReference>
<comment type="caution">
    <text evidence="12">The sequence shown here is derived from an EMBL/GenBank/DDBJ whole genome shotgun (WGS) entry which is preliminary data.</text>
</comment>
<keyword evidence="9" id="KW-0732">Signal</keyword>
<feature type="domain" description="Ig-like" evidence="10">
    <location>
        <begin position="27"/>
        <end position="112"/>
    </location>
</feature>
<feature type="domain" description="Fibronectin type-III" evidence="11">
    <location>
        <begin position="939"/>
        <end position="1029"/>
    </location>
</feature>
<evidence type="ECO:0000259" key="11">
    <source>
        <dbReference type="PROSITE" id="PS50853"/>
    </source>
</evidence>
<comment type="subcellular location">
    <subcellularLocation>
        <location evidence="1">Membrane</location>
    </subcellularLocation>
</comment>
<evidence type="ECO:0000256" key="6">
    <source>
        <dbReference type="ARBA" id="ARBA00023319"/>
    </source>
</evidence>
<feature type="domain" description="Fibronectin type-III" evidence="11">
    <location>
        <begin position="510"/>
        <end position="608"/>
    </location>
</feature>
<dbReference type="EMBL" id="NEDP02076592">
    <property type="protein sequence ID" value="OWF36510.1"/>
    <property type="molecule type" value="Genomic_DNA"/>
</dbReference>
<evidence type="ECO:0000256" key="2">
    <source>
        <dbReference type="ARBA" id="ARBA00022737"/>
    </source>
</evidence>
<dbReference type="GO" id="GO:0098609">
    <property type="term" value="P:cell-cell adhesion"/>
    <property type="evidence" value="ECO:0007669"/>
    <property type="project" value="TreeGrafter"/>
</dbReference>
<dbReference type="STRING" id="6573.A0A210PJ48"/>
<dbReference type="Pfam" id="PF13927">
    <property type="entry name" value="Ig_3"/>
    <property type="match status" value="1"/>
</dbReference>
<feature type="domain" description="Ig-like" evidence="10">
    <location>
        <begin position="325"/>
        <end position="410"/>
    </location>
</feature>
<feature type="signal peptide" evidence="9">
    <location>
        <begin position="1"/>
        <end position="21"/>
    </location>
</feature>
<dbReference type="CDD" id="cd00063">
    <property type="entry name" value="FN3"/>
    <property type="match status" value="4"/>
</dbReference>
<feature type="region of interest" description="Disordered" evidence="7">
    <location>
        <begin position="1070"/>
        <end position="1111"/>
    </location>
</feature>
<feature type="transmembrane region" description="Helical" evidence="8">
    <location>
        <begin position="1038"/>
        <end position="1060"/>
    </location>
</feature>
<dbReference type="Gene3D" id="2.60.40.10">
    <property type="entry name" value="Immunoglobulins"/>
    <property type="match status" value="10"/>
</dbReference>
<protein>
    <submittedName>
        <fullName evidence="12">Neuroglian</fullName>
    </submittedName>
</protein>
<dbReference type="FunFam" id="2.60.40.10:FF:000004">
    <property type="entry name" value="DCC isoform 1"/>
    <property type="match status" value="1"/>
</dbReference>
<keyword evidence="4" id="KW-1015">Disulfide bond</keyword>
<reference evidence="12 13" key="1">
    <citation type="journal article" date="2017" name="Nat. Ecol. Evol.">
        <title>Scallop genome provides insights into evolution of bilaterian karyotype and development.</title>
        <authorList>
            <person name="Wang S."/>
            <person name="Zhang J."/>
            <person name="Jiao W."/>
            <person name="Li J."/>
            <person name="Xun X."/>
            <person name="Sun Y."/>
            <person name="Guo X."/>
            <person name="Huan P."/>
            <person name="Dong B."/>
            <person name="Zhang L."/>
            <person name="Hu X."/>
            <person name="Sun X."/>
            <person name="Wang J."/>
            <person name="Zhao C."/>
            <person name="Wang Y."/>
            <person name="Wang D."/>
            <person name="Huang X."/>
            <person name="Wang R."/>
            <person name="Lv J."/>
            <person name="Li Y."/>
            <person name="Zhang Z."/>
            <person name="Liu B."/>
            <person name="Lu W."/>
            <person name="Hui Y."/>
            <person name="Liang J."/>
            <person name="Zhou Z."/>
            <person name="Hou R."/>
            <person name="Li X."/>
            <person name="Liu Y."/>
            <person name="Li H."/>
            <person name="Ning X."/>
            <person name="Lin Y."/>
            <person name="Zhao L."/>
            <person name="Xing Q."/>
            <person name="Dou J."/>
            <person name="Li Y."/>
            <person name="Mao J."/>
            <person name="Guo H."/>
            <person name="Dou H."/>
            <person name="Li T."/>
            <person name="Mu C."/>
            <person name="Jiang W."/>
            <person name="Fu Q."/>
            <person name="Fu X."/>
            <person name="Miao Y."/>
            <person name="Liu J."/>
            <person name="Yu Q."/>
            <person name="Li R."/>
            <person name="Liao H."/>
            <person name="Li X."/>
            <person name="Kong Y."/>
            <person name="Jiang Z."/>
            <person name="Chourrout D."/>
            <person name="Li R."/>
            <person name="Bao Z."/>
        </authorList>
    </citation>
    <scope>NUCLEOTIDE SEQUENCE [LARGE SCALE GENOMIC DNA]</scope>
    <source>
        <strain evidence="12 13">PY_sf001</strain>
    </source>
</reference>
<dbReference type="InterPro" id="IPR003599">
    <property type="entry name" value="Ig_sub"/>
</dbReference>
<dbReference type="OrthoDB" id="6244967at2759"/>
<sequence>MEKAVTLIGVVLLICSTAVLAIPNRPPGIYIEPDKDIYFKPGETVMMPCVGDGYPKVIYTWKKNGKDFNPSGNDDRMVQLANSGTIVINRPEDKDEGIFQCFAQNEFGRSMTNHVNLREGKLDEFPTGVNEYHRPQLGTALTLECIPPTSYPKAQVEWVLKGSSGRNEAINYNNRVTMDLEARLHITNVKAKDYQDGKAYVCMAINYFMRHNEFDHGHFIIPSGSKPTWVQKPEDIETSEGASATFLCIAEGAPTPKTEWFVNGVPIDESTDDTVLSNRFMKPNDMNVTIDDLKLTDVFVIQCNCSNSHGYVFADVYLNVLREAPQFVKRPEENAKVAESNSVDLLCQTSGKPDPIITWYKEGQQITGGRYQIRTNGDLHINSVVLSDAGLYRCTANNTYGFVEASGSLTVRRKARIESKPGDLEVSAGSDAKFTCTGTTDFHEVLNLGVTWQKDGKNITTNDQRMTQNFQDNSLTISGTISRDSGFYTCVVRDSLSVATASAILTVKDKPDPPVDVTLIKCLQENAEVTWTKGASNNAPVQYFVVEFNTTFTPDKWTYALKVGSTQTKATLSLAPNVVYAFRVLSVNKRGQSEPSSQTGDRCTTNPRRPSQNPANVRTIGDRRNFLVVEWTLMPPIQQAGDKFEYILTVIKDGMTIHTSNINNYTINRKDIATNDIFVPYDITVKAKNEIGESNVPLITYKGYSAEDIPQVTVGNFAVEDVTDHSAIFSWDWDMNYNNVTPNTPIRGFFQGFKIQFWRRGAKSDTFREREVLKSQIQLKYGSRRKRAVTTLIYTINDLQPYTYMEAQIVVMNTYYVSPPSAVISLQTKPGVPGPVRTFTVPQVGSNFVLLAWEQPDESDRNGLIVGYDIGYQTIKGLDLGKMQDRVPQINDPYTNRTVLNGLVAKQKYRVHIWCRTTMGRGEDYFIEITTAAAGSQSVPSFDVKNVNETFFNVTWNRVISSKAGTVVYVEFRKDGASDWMQTTDEVSNNWKGVANLEGGTTYEVRLAVTNGKSRSTSGTQYISTTGIAAAYNLGANFGWFIGMMLSLLIIIAVGALIVFCRKQAQEKMEEKYRSKPDKSRMYARDGEPRGQSNDYYKERRRLERNDRYESPMTTVKTHTFRV</sequence>
<feature type="chain" id="PRO_5012939447" evidence="9">
    <location>
        <begin position="22"/>
        <end position="1123"/>
    </location>
</feature>
<dbReference type="AlphaFoldDB" id="A0A210PJ48"/>
<keyword evidence="6" id="KW-0393">Immunoglobulin domain</keyword>
<keyword evidence="3 8" id="KW-0472">Membrane</keyword>
<evidence type="ECO:0000256" key="5">
    <source>
        <dbReference type="ARBA" id="ARBA00023180"/>
    </source>
</evidence>
<feature type="compositionally biased region" description="Basic and acidic residues" evidence="7">
    <location>
        <begin position="1096"/>
        <end position="1110"/>
    </location>
</feature>
<dbReference type="InterPro" id="IPR003598">
    <property type="entry name" value="Ig_sub2"/>
</dbReference>
<proteinExistence type="predicted"/>
<gene>
    <name evidence="12" type="ORF">KP79_PYT03142</name>
</gene>
<keyword evidence="13" id="KW-1185">Reference proteome</keyword>
<feature type="domain" description="Fibronectin type-III" evidence="11">
    <location>
        <begin position="713"/>
        <end position="831"/>
    </location>
</feature>
<evidence type="ECO:0000256" key="4">
    <source>
        <dbReference type="ARBA" id="ARBA00023157"/>
    </source>
</evidence>
<dbReference type="Proteomes" id="UP000242188">
    <property type="component" value="Unassembled WGS sequence"/>
</dbReference>
<evidence type="ECO:0000313" key="13">
    <source>
        <dbReference type="Proteomes" id="UP000242188"/>
    </source>
</evidence>
<dbReference type="SMART" id="SM00060">
    <property type="entry name" value="FN3"/>
    <property type="match status" value="5"/>
</dbReference>
<dbReference type="PROSITE" id="PS50835">
    <property type="entry name" value="IG_LIKE"/>
    <property type="match status" value="5"/>
</dbReference>